<dbReference type="SUPFAM" id="SSF56784">
    <property type="entry name" value="HAD-like"/>
    <property type="match status" value="1"/>
</dbReference>
<dbReference type="Pfam" id="PF08282">
    <property type="entry name" value="Hydrolase_3"/>
    <property type="match status" value="1"/>
</dbReference>
<sequence length="265" mass="30080">MIKLIASDMDGTLLDSNGNLPKDFFEILNKLIERNVIFVAASGRQYFTLAKNLYKGKDKITFAAENGAFIVHNGKELFSKTLPKKTVLNIIEDSNKIPDCKIILCGKNSAYIKDTDPEFIEEVNKYYHKNTLVTNFNEINDEILKISLYDSKGPDNNSNLIIYPKWGQTLQVTISGEKWLDIGRNDINKGVAIKFLQHKFGIKEDETMVFGDYYNDIHMLKSAYHSYVMENAPDGVKKYGRFIAASNDKSGVLQTIKTEILEKEA</sequence>
<dbReference type="GO" id="GO:0016791">
    <property type="term" value="F:phosphatase activity"/>
    <property type="evidence" value="ECO:0007669"/>
    <property type="project" value="TreeGrafter"/>
</dbReference>
<dbReference type="PANTHER" id="PTHR10000:SF8">
    <property type="entry name" value="HAD SUPERFAMILY HYDROLASE-LIKE, TYPE 3"/>
    <property type="match status" value="1"/>
</dbReference>
<dbReference type="EMBL" id="FWXH01000002">
    <property type="protein sequence ID" value="SMC18128.1"/>
    <property type="molecule type" value="Genomic_DNA"/>
</dbReference>
<evidence type="ECO:0000313" key="2">
    <source>
        <dbReference type="Proteomes" id="UP000192468"/>
    </source>
</evidence>
<dbReference type="AlphaFoldDB" id="A0A1W1X332"/>
<evidence type="ECO:0000313" key="1">
    <source>
        <dbReference type="EMBL" id="SMC18128.1"/>
    </source>
</evidence>
<dbReference type="PANTHER" id="PTHR10000">
    <property type="entry name" value="PHOSPHOSERINE PHOSPHATASE"/>
    <property type="match status" value="1"/>
</dbReference>
<name>A0A1W1X332_9CLOT</name>
<dbReference type="NCBIfam" id="TIGR00099">
    <property type="entry name" value="Cof-subfamily"/>
    <property type="match status" value="1"/>
</dbReference>
<dbReference type="Gene3D" id="3.30.1240.10">
    <property type="match status" value="1"/>
</dbReference>
<dbReference type="GO" id="GO:0000287">
    <property type="term" value="F:magnesium ion binding"/>
    <property type="evidence" value="ECO:0007669"/>
    <property type="project" value="TreeGrafter"/>
</dbReference>
<dbReference type="OrthoDB" id="9781413at2"/>
<dbReference type="GO" id="GO:0005829">
    <property type="term" value="C:cytosol"/>
    <property type="evidence" value="ECO:0007669"/>
    <property type="project" value="TreeGrafter"/>
</dbReference>
<dbReference type="RefSeq" id="WP_084113691.1">
    <property type="nucleotide sequence ID" value="NZ_FWXH01000002.1"/>
</dbReference>
<dbReference type="CDD" id="cd07518">
    <property type="entry name" value="HAD_YbiV-Like"/>
    <property type="match status" value="1"/>
</dbReference>
<accession>A0A1W1X332</accession>
<dbReference type="SFLD" id="SFLDS00003">
    <property type="entry name" value="Haloacid_Dehalogenase"/>
    <property type="match status" value="1"/>
</dbReference>
<proteinExistence type="predicted"/>
<protein>
    <submittedName>
        <fullName evidence="1">Uncharacterized protein</fullName>
    </submittedName>
</protein>
<keyword evidence="2" id="KW-1185">Reference proteome</keyword>
<dbReference type="Proteomes" id="UP000192468">
    <property type="component" value="Unassembled WGS sequence"/>
</dbReference>
<dbReference type="InterPro" id="IPR000150">
    <property type="entry name" value="Cof"/>
</dbReference>
<dbReference type="STRING" id="1121291.SAMN02745134_00505"/>
<reference evidence="1 2" key="1">
    <citation type="submission" date="2017-04" db="EMBL/GenBank/DDBJ databases">
        <authorList>
            <person name="Afonso C.L."/>
            <person name="Miller P.J."/>
            <person name="Scott M.A."/>
            <person name="Spackman E."/>
            <person name="Goraichik I."/>
            <person name="Dimitrov K.M."/>
            <person name="Suarez D.L."/>
            <person name="Swayne D.E."/>
        </authorList>
    </citation>
    <scope>NUCLEOTIDE SEQUENCE [LARGE SCALE GENOMIC DNA]</scope>
    <source>
        <strain evidence="1 2">DSM 12555</strain>
    </source>
</reference>
<dbReference type="NCBIfam" id="TIGR01484">
    <property type="entry name" value="HAD-SF-IIB"/>
    <property type="match status" value="1"/>
</dbReference>
<dbReference type="InterPro" id="IPR023214">
    <property type="entry name" value="HAD_sf"/>
</dbReference>
<dbReference type="SFLD" id="SFLDG01140">
    <property type="entry name" value="C2.B:_Phosphomannomutase_and_P"/>
    <property type="match status" value="1"/>
</dbReference>
<gene>
    <name evidence="1" type="ORF">SAMN02745134_00505</name>
</gene>
<dbReference type="InterPro" id="IPR036412">
    <property type="entry name" value="HAD-like_sf"/>
</dbReference>
<dbReference type="InterPro" id="IPR006379">
    <property type="entry name" value="HAD-SF_hydro_IIB"/>
</dbReference>
<organism evidence="1 2">
    <name type="scientific">Clostridium acidisoli DSM 12555</name>
    <dbReference type="NCBI Taxonomy" id="1121291"/>
    <lineage>
        <taxon>Bacteria</taxon>
        <taxon>Bacillati</taxon>
        <taxon>Bacillota</taxon>
        <taxon>Clostridia</taxon>
        <taxon>Eubacteriales</taxon>
        <taxon>Clostridiaceae</taxon>
        <taxon>Clostridium</taxon>
    </lineage>
</organism>
<dbReference type="Gene3D" id="3.40.50.1000">
    <property type="entry name" value="HAD superfamily/HAD-like"/>
    <property type="match status" value="1"/>
</dbReference>